<evidence type="ECO:0000256" key="1">
    <source>
        <dbReference type="SAM" id="Phobius"/>
    </source>
</evidence>
<feature type="transmembrane region" description="Helical" evidence="1">
    <location>
        <begin position="21"/>
        <end position="39"/>
    </location>
</feature>
<keyword evidence="1" id="KW-0472">Membrane</keyword>
<dbReference type="Proteomes" id="UP001334248">
    <property type="component" value="Unassembled WGS sequence"/>
</dbReference>
<organism evidence="2 3">
    <name type="scientific">Knufia obscura</name>
    <dbReference type="NCBI Taxonomy" id="1635080"/>
    <lineage>
        <taxon>Eukaryota</taxon>
        <taxon>Fungi</taxon>
        <taxon>Dikarya</taxon>
        <taxon>Ascomycota</taxon>
        <taxon>Pezizomycotina</taxon>
        <taxon>Eurotiomycetes</taxon>
        <taxon>Chaetothyriomycetidae</taxon>
        <taxon>Chaetothyriales</taxon>
        <taxon>Trichomeriaceae</taxon>
        <taxon>Knufia</taxon>
    </lineage>
</organism>
<name>A0ABR0S0X2_9EURO</name>
<feature type="transmembrane region" description="Helical" evidence="1">
    <location>
        <begin position="85"/>
        <end position="106"/>
    </location>
</feature>
<gene>
    <name evidence="2" type="ORF">PMZ80_000623</name>
</gene>
<proteinExistence type="predicted"/>
<accession>A0ABR0S0X2</accession>
<sequence length="192" mass="21502">MPFRLLPNQGSRRINITNLTFRLLQILLALIVIITYASLQRQLGGVPFTTSSSGPLSLIYAAAALSFLTAIAFIYIPTRWGFRPVAILFIWDFVLFCLWAAAFTYMKKSIPAGYTKEKWVDRAYEAVCGYNGGNDRNDNCIISRKALGTFWDAAWLLLPNLLLWLGNMLAGIWALWLARGKARGRGGGSYEL</sequence>
<reference evidence="2 3" key="1">
    <citation type="journal article" date="2023" name="Res Sq">
        <title>Genomic and morphological characterization of Knufia obscura isolated from the Mars 2020 spacecraft assembly facility.</title>
        <authorList>
            <person name="Chander A.M."/>
            <person name="Teixeira M.M."/>
            <person name="Singh N.K."/>
            <person name="Williams M.P."/>
            <person name="Parker C.W."/>
            <person name="Leo P."/>
            <person name="Stajich J.E."/>
            <person name="Torok T."/>
            <person name="Tighe S."/>
            <person name="Mason C.E."/>
            <person name="Venkateswaran K."/>
        </authorList>
    </citation>
    <scope>NUCLEOTIDE SEQUENCE [LARGE SCALE GENOMIC DNA]</scope>
    <source>
        <strain evidence="2 3">CCFEE 5817</strain>
    </source>
</reference>
<keyword evidence="1" id="KW-1133">Transmembrane helix</keyword>
<protein>
    <recommendedName>
        <fullName evidence="4">MARVEL domain-containing protein</fullName>
    </recommendedName>
</protein>
<feature type="transmembrane region" description="Helical" evidence="1">
    <location>
        <begin position="59"/>
        <end position="78"/>
    </location>
</feature>
<evidence type="ECO:0008006" key="4">
    <source>
        <dbReference type="Google" id="ProtNLM"/>
    </source>
</evidence>
<evidence type="ECO:0000313" key="2">
    <source>
        <dbReference type="EMBL" id="KAK5946480.1"/>
    </source>
</evidence>
<feature type="transmembrane region" description="Helical" evidence="1">
    <location>
        <begin position="153"/>
        <end position="176"/>
    </location>
</feature>
<keyword evidence="1" id="KW-0812">Transmembrane</keyword>
<evidence type="ECO:0000313" key="3">
    <source>
        <dbReference type="Proteomes" id="UP001334248"/>
    </source>
</evidence>
<keyword evidence="3" id="KW-1185">Reference proteome</keyword>
<dbReference type="RefSeq" id="XP_064734570.1">
    <property type="nucleotide sequence ID" value="XM_064869073.1"/>
</dbReference>
<dbReference type="GeneID" id="89994072"/>
<comment type="caution">
    <text evidence="2">The sequence shown here is derived from an EMBL/GenBank/DDBJ whole genome shotgun (WGS) entry which is preliminary data.</text>
</comment>
<dbReference type="EMBL" id="JAVHJV010000001">
    <property type="protein sequence ID" value="KAK5946480.1"/>
    <property type="molecule type" value="Genomic_DNA"/>
</dbReference>